<evidence type="ECO:0000313" key="1">
    <source>
        <dbReference type="EMBL" id="MBK7417510.1"/>
    </source>
</evidence>
<proteinExistence type="predicted"/>
<accession>A0A935KDJ4</accession>
<evidence type="ECO:0000313" key="2">
    <source>
        <dbReference type="Proteomes" id="UP000739411"/>
    </source>
</evidence>
<comment type="caution">
    <text evidence="1">The sequence shown here is derived from an EMBL/GenBank/DDBJ whole genome shotgun (WGS) entry which is preliminary data.</text>
</comment>
<sequence>MIDSVDYALQISADEIDHQLALSHPDKARIDLFLARQQDRFSHIDLLRASNADGEVIYGKGVDPLSRASLAQREYFSRLRDNPSQGMVISEPIIGKISQKWIWLMARRLQNPDNSFAGVV</sequence>
<dbReference type="Gene3D" id="3.30.450.20">
    <property type="entry name" value="PAS domain"/>
    <property type="match status" value="1"/>
</dbReference>
<gene>
    <name evidence="1" type="ORF">IPJ38_22940</name>
</gene>
<dbReference type="EMBL" id="JADJMS010000052">
    <property type="protein sequence ID" value="MBK7417510.1"/>
    <property type="molecule type" value="Genomic_DNA"/>
</dbReference>
<dbReference type="AlphaFoldDB" id="A0A935KDJ4"/>
<dbReference type="CDD" id="cd12914">
    <property type="entry name" value="PDC1_DGC_like"/>
    <property type="match status" value="1"/>
</dbReference>
<reference evidence="1 2" key="1">
    <citation type="submission" date="2020-10" db="EMBL/GenBank/DDBJ databases">
        <title>Connecting structure to function with the recovery of over 1000 high-quality activated sludge metagenome-assembled genomes encoding full-length rRNA genes using long-read sequencing.</title>
        <authorList>
            <person name="Singleton C.M."/>
            <person name="Petriglieri F."/>
            <person name="Kristensen J.M."/>
            <person name="Kirkegaard R.H."/>
            <person name="Michaelsen T.Y."/>
            <person name="Andersen M.H."/>
            <person name="Karst S.M."/>
            <person name="Dueholm M.S."/>
            <person name="Nielsen P.H."/>
            <person name="Albertsen M."/>
        </authorList>
    </citation>
    <scope>NUCLEOTIDE SEQUENCE [LARGE SCALE GENOMIC DNA]</scope>
    <source>
        <strain evidence="1">EsbW_18-Q3-R4-48_BATAC.463</strain>
    </source>
</reference>
<protein>
    <submittedName>
        <fullName evidence="1">Uncharacterized protein</fullName>
    </submittedName>
</protein>
<name>A0A935KDJ4_9RHOO</name>
<dbReference type="Proteomes" id="UP000739411">
    <property type="component" value="Unassembled WGS sequence"/>
</dbReference>
<organism evidence="1 2">
    <name type="scientific">Candidatus Dechloromonas phosphorivorans</name>
    <dbReference type="NCBI Taxonomy" id="2899244"/>
    <lineage>
        <taxon>Bacteria</taxon>
        <taxon>Pseudomonadati</taxon>
        <taxon>Pseudomonadota</taxon>
        <taxon>Betaproteobacteria</taxon>
        <taxon>Rhodocyclales</taxon>
        <taxon>Azonexaceae</taxon>
        <taxon>Dechloromonas</taxon>
    </lineage>
</organism>